<feature type="domain" description="Large ribosomal subunit protein bL12 oligomerization" evidence="6">
    <location>
        <begin position="68"/>
        <end position="103"/>
    </location>
</feature>
<keyword evidence="3" id="KW-0687">Ribonucleoprotein</keyword>
<evidence type="ECO:0000313" key="8">
    <source>
        <dbReference type="Proteomes" id="UP000244811"/>
    </source>
</evidence>
<comment type="similarity">
    <text evidence="1">Belongs to the bacterial ribosomal protein bL12 family.</text>
</comment>
<evidence type="ECO:0000259" key="5">
    <source>
        <dbReference type="Pfam" id="PF00542"/>
    </source>
</evidence>
<evidence type="ECO:0000259" key="6">
    <source>
        <dbReference type="Pfam" id="PF16320"/>
    </source>
</evidence>
<dbReference type="SUPFAM" id="SSF48300">
    <property type="entry name" value="Ribosomal protein L7/12, oligomerisation (N-terminal) domain"/>
    <property type="match status" value="1"/>
</dbReference>
<dbReference type="Pfam" id="PF00542">
    <property type="entry name" value="Ribosomal_L12"/>
    <property type="match status" value="1"/>
</dbReference>
<keyword evidence="4" id="KW-0732">Signal</keyword>
<dbReference type="GO" id="GO:0003735">
    <property type="term" value="F:structural constituent of ribosome"/>
    <property type="evidence" value="ECO:0007669"/>
    <property type="project" value="InterPro"/>
</dbReference>
<evidence type="ECO:0000256" key="3">
    <source>
        <dbReference type="ARBA" id="ARBA00023274"/>
    </source>
</evidence>
<name>A0A976XJC1_THEOR</name>
<dbReference type="Gene3D" id="3.30.1390.10">
    <property type="match status" value="1"/>
</dbReference>
<feature type="chain" id="PRO_5038136401" evidence="4">
    <location>
        <begin position="31"/>
        <end position="207"/>
    </location>
</feature>
<dbReference type="InterPro" id="IPR013823">
    <property type="entry name" value="Ribosomal_bL12_C"/>
</dbReference>
<evidence type="ECO:0000313" key="7">
    <source>
        <dbReference type="EMBL" id="UVC49723.1"/>
    </source>
</evidence>
<dbReference type="GO" id="GO:0022625">
    <property type="term" value="C:cytosolic large ribosomal subunit"/>
    <property type="evidence" value="ECO:0007669"/>
    <property type="project" value="TreeGrafter"/>
</dbReference>
<evidence type="ECO:0000256" key="4">
    <source>
        <dbReference type="SAM" id="SignalP"/>
    </source>
</evidence>
<dbReference type="Gene3D" id="1.20.5.710">
    <property type="entry name" value="Single helix bin"/>
    <property type="match status" value="1"/>
</dbReference>
<evidence type="ECO:0000256" key="2">
    <source>
        <dbReference type="ARBA" id="ARBA00022980"/>
    </source>
</evidence>
<evidence type="ECO:0000256" key="1">
    <source>
        <dbReference type="ARBA" id="ARBA00007197"/>
    </source>
</evidence>
<dbReference type="InterPro" id="IPR036235">
    <property type="entry name" value="Ribosomal_bL12_oligo_N_sf"/>
</dbReference>
<dbReference type="AlphaFoldDB" id="A0A976XJC1"/>
<dbReference type="PANTHER" id="PTHR45987">
    <property type="entry name" value="39S RIBOSOMAL PROTEIN L12"/>
    <property type="match status" value="1"/>
</dbReference>
<dbReference type="EMBL" id="CP056070">
    <property type="protein sequence ID" value="UVC49723.1"/>
    <property type="molecule type" value="Genomic_DNA"/>
</dbReference>
<proteinExistence type="inferred from homology"/>
<dbReference type="Proteomes" id="UP000244811">
    <property type="component" value="Chromosome 3"/>
</dbReference>
<dbReference type="Pfam" id="PF16320">
    <property type="entry name" value="Ribosomal_L12_N"/>
    <property type="match status" value="1"/>
</dbReference>
<gene>
    <name evidence="7" type="ORF">MACK_003833</name>
</gene>
<reference evidence="7" key="1">
    <citation type="submission" date="2022-07" db="EMBL/GenBank/DDBJ databases">
        <title>Evaluation of T. orientalis genome assembly methods using nanopore sequencing and analysis of variation between genomes.</title>
        <authorList>
            <person name="Yam J."/>
            <person name="Micallef M.L."/>
            <person name="Liu M."/>
            <person name="Djordjevic S.P."/>
            <person name="Bogema D.R."/>
            <person name="Jenkins C."/>
        </authorList>
    </citation>
    <scope>NUCLEOTIDE SEQUENCE</scope>
    <source>
        <strain evidence="7">Goon Nure</strain>
    </source>
</reference>
<dbReference type="SUPFAM" id="SSF54736">
    <property type="entry name" value="ClpS-like"/>
    <property type="match status" value="1"/>
</dbReference>
<accession>A0A976XJC1</accession>
<dbReference type="PANTHER" id="PTHR45987:SF4">
    <property type="entry name" value="LARGE RIBOSOMAL SUBUNIT PROTEIN BL12M"/>
    <property type="match status" value="1"/>
</dbReference>
<dbReference type="GO" id="GO:0006412">
    <property type="term" value="P:translation"/>
    <property type="evidence" value="ECO:0007669"/>
    <property type="project" value="InterPro"/>
</dbReference>
<dbReference type="InterPro" id="IPR008932">
    <property type="entry name" value="Ribosomal_bL12_oligo"/>
</dbReference>
<dbReference type="GO" id="GO:0003729">
    <property type="term" value="F:mRNA binding"/>
    <property type="evidence" value="ECO:0007669"/>
    <property type="project" value="TreeGrafter"/>
</dbReference>
<protein>
    <submittedName>
        <fullName evidence="7">50S ribosomal protein L12</fullName>
    </submittedName>
</protein>
<dbReference type="InterPro" id="IPR000206">
    <property type="entry name" value="Ribosomal_bL12"/>
</dbReference>
<feature type="signal peptide" evidence="4">
    <location>
        <begin position="1"/>
        <end position="30"/>
    </location>
</feature>
<sequence length="207" mass="24071">MTFNYTLLLRYAHWLFFYTLFLSQIPCSNSLRIGITPFALTYINSHSNFKAYENSKRLSHNLTIRSSKVDEILESLKNLSLLETSELVRKIEETFGVTSSVMPQQPLNLVPQATAPQEAYKDDEEDDMEERQIDKKRKHSVVIKDINKDFLYQAYKALKQYYTNISALEVKKIMDSIPYTVKTVPTRREAEEIVKKLTAEGMTIEIE</sequence>
<keyword evidence="2 7" id="KW-0689">Ribosomal protein</keyword>
<feature type="domain" description="Large ribosomal subunit protein bL12 C-terminal" evidence="5">
    <location>
        <begin position="141"/>
        <end position="207"/>
    </location>
</feature>
<organism evidence="7 8">
    <name type="scientific">Theileria orientalis</name>
    <dbReference type="NCBI Taxonomy" id="68886"/>
    <lineage>
        <taxon>Eukaryota</taxon>
        <taxon>Sar</taxon>
        <taxon>Alveolata</taxon>
        <taxon>Apicomplexa</taxon>
        <taxon>Aconoidasida</taxon>
        <taxon>Piroplasmida</taxon>
        <taxon>Theileriidae</taxon>
        <taxon>Theileria</taxon>
    </lineage>
</organism>
<dbReference type="InterPro" id="IPR014719">
    <property type="entry name" value="Ribosomal_bL12_C/ClpS-like"/>
</dbReference>